<reference evidence="3" key="1">
    <citation type="submission" date="2022-11" db="UniProtKB">
        <authorList>
            <consortium name="WormBaseParasite"/>
        </authorList>
    </citation>
    <scope>IDENTIFICATION</scope>
</reference>
<dbReference type="WBParaSite" id="PDA_v2.g14326.t1">
    <property type="protein sequence ID" value="PDA_v2.g14326.t1"/>
    <property type="gene ID" value="PDA_v2.g14326"/>
</dbReference>
<evidence type="ECO:0000313" key="2">
    <source>
        <dbReference type="Proteomes" id="UP000887578"/>
    </source>
</evidence>
<dbReference type="Proteomes" id="UP000887578">
    <property type="component" value="Unplaced"/>
</dbReference>
<evidence type="ECO:0000256" key="1">
    <source>
        <dbReference type="SAM" id="MobiDB-lite"/>
    </source>
</evidence>
<feature type="compositionally biased region" description="Polar residues" evidence="1">
    <location>
        <begin position="142"/>
        <end position="159"/>
    </location>
</feature>
<organism evidence="2 3">
    <name type="scientific">Panagrolaimus davidi</name>
    <dbReference type="NCBI Taxonomy" id="227884"/>
    <lineage>
        <taxon>Eukaryota</taxon>
        <taxon>Metazoa</taxon>
        <taxon>Ecdysozoa</taxon>
        <taxon>Nematoda</taxon>
        <taxon>Chromadorea</taxon>
        <taxon>Rhabditida</taxon>
        <taxon>Tylenchina</taxon>
        <taxon>Panagrolaimomorpha</taxon>
        <taxon>Panagrolaimoidea</taxon>
        <taxon>Panagrolaimidae</taxon>
        <taxon>Panagrolaimus</taxon>
    </lineage>
</organism>
<dbReference type="AlphaFoldDB" id="A0A914P8F8"/>
<evidence type="ECO:0000313" key="3">
    <source>
        <dbReference type="WBParaSite" id="PDA_v2.g14326.t1"/>
    </source>
</evidence>
<name>A0A914P8F8_9BILA</name>
<feature type="region of interest" description="Disordered" evidence="1">
    <location>
        <begin position="122"/>
        <end position="186"/>
    </location>
</feature>
<accession>A0A914P8F8</accession>
<proteinExistence type="predicted"/>
<sequence>MSSRDSVILLSDSEDEEKCLKIYYRGSQDCIEVPMEANGNVLFEDITLLDSKISALFLEKDSLKKLVKPTDGCFKEPKTKWRSFKVFAVLKKESEIILNGYISDLNHDVTYNWNMQIKSETPTTSGSLQTGFEPDNPVGFSSPLNRITSIKSEPPTTSELRGYPSFLNSPPITEINDCKTQPEVSS</sequence>
<keyword evidence="2" id="KW-1185">Reference proteome</keyword>
<protein>
    <submittedName>
        <fullName evidence="3">Uncharacterized protein</fullName>
    </submittedName>
</protein>